<keyword evidence="1" id="KW-1133">Transmembrane helix</keyword>
<organism evidence="2">
    <name type="scientific">uncultured Pyrinomonadaceae bacterium</name>
    <dbReference type="NCBI Taxonomy" id="2283094"/>
    <lineage>
        <taxon>Bacteria</taxon>
        <taxon>Pseudomonadati</taxon>
        <taxon>Acidobacteriota</taxon>
        <taxon>Blastocatellia</taxon>
        <taxon>Blastocatellales</taxon>
        <taxon>Pyrinomonadaceae</taxon>
        <taxon>environmental samples</taxon>
    </lineage>
</organism>
<sequence length="69" mass="7609">MREPWIAGILSLLIPGVGQIYNGRIIIGVIWLLVTGVSWIGSVGTLGWVIHLICAWCAYSYAKDNPIRN</sequence>
<keyword evidence="1" id="KW-0812">Transmembrane</keyword>
<feature type="transmembrane region" description="Helical" evidence="1">
    <location>
        <begin position="39"/>
        <end position="62"/>
    </location>
</feature>
<dbReference type="AlphaFoldDB" id="A0A6J4P4Y3"/>
<proteinExistence type="predicted"/>
<reference evidence="2" key="1">
    <citation type="submission" date="2020-02" db="EMBL/GenBank/DDBJ databases">
        <authorList>
            <person name="Meier V. D."/>
        </authorList>
    </citation>
    <scope>NUCLEOTIDE SEQUENCE</scope>
    <source>
        <strain evidence="2">AVDCRST_MAG74</strain>
    </source>
</reference>
<evidence type="ECO:0000256" key="1">
    <source>
        <dbReference type="SAM" id="Phobius"/>
    </source>
</evidence>
<dbReference type="EMBL" id="CADCUR010000134">
    <property type="protein sequence ID" value="CAA9401087.1"/>
    <property type="molecule type" value="Genomic_DNA"/>
</dbReference>
<feature type="transmembrane region" description="Helical" evidence="1">
    <location>
        <begin position="12"/>
        <end position="33"/>
    </location>
</feature>
<gene>
    <name evidence="2" type="ORF">AVDCRST_MAG74-1656</name>
</gene>
<evidence type="ECO:0008006" key="3">
    <source>
        <dbReference type="Google" id="ProtNLM"/>
    </source>
</evidence>
<evidence type="ECO:0000313" key="2">
    <source>
        <dbReference type="EMBL" id="CAA9401087.1"/>
    </source>
</evidence>
<keyword evidence="1" id="KW-0472">Membrane</keyword>
<accession>A0A6J4P4Y3</accession>
<name>A0A6J4P4Y3_9BACT</name>
<protein>
    <recommendedName>
        <fullName evidence="3">DUF5683 domain-containing protein</fullName>
    </recommendedName>
</protein>